<dbReference type="Gene3D" id="3.10.20.90">
    <property type="entry name" value="Phosphatidylinositol 3-kinase Catalytic Subunit, Chain A, domain 1"/>
    <property type="match status" value="1"/>
</dbReference>
<dbReference type="InterPro" id="IPR029071">
    <property type="entry name" value="Ubiquitin-like_domsf"/>
</dbReference>
<dbReference type="Proteomes" id="UP000594262">
    <property type="component" value="Unplaced"/>
</dbReference>
<accession>A0A7M5XC16</accession>
<dbReference type="SUPFAM" id="SSF54236">
    <property type="entry name" value="Ubiquitin-like"/>
    <property type="match status" value="1"/>
</dbReference>
<organism evidence="2 3">
    <name type="scientific">Clytia hemisphaerica</name>
    <dbReference type="NCBI Taxonomy" id="252671"/>
    <lineage>
        <taxon>Eukaryota</taxon>
        <taxon>Metazoa</taxon>
        <taxon>Cnidaria</taxon>
        <taxon>Hydrozoa</taxon>
        <taxon>Hydroidolina</taxon>
        <taxon>Leptothecata</taxon>
        <taxon>Obeliida</taxon>
        <taxon>Clytiidae</taxon>
        <taxon>Clytia</taxon>
    </lineage>
</organism>
<evidence type="ECO:0000259" key="1">
    <source>
        <dbReference type="PROSITE" id="PS50053"/>
    </source>
</evidence>
<dbReference type="EnsemblMetazoa" id="CLYHEMT020961.1">
    <property type="protein sequence ID" value="CLYHEMP020961.1"/>
    <property type="gene ID" value="CLYHEMG020961"/>
</dbReference>
<keyword evidence="3" id="KW-1185">Reference proteome</keyword>
<evidence type="ECO:0000313" key="3">
    <source>
        <dbReference type="Proteomes" id="UP000594262"/>
    </source>
</evidence>
<dbReference type="PROSITE" id="PS50053">
    <property type="entry name" value="UBIQUITIN_2"/>
    <property type="match status" value="1"/>
</dbReference>
<reference evidence="2" key="1">
    <citation type="submission" date="2021-01" db="UniProtKB">
        <authorList>
            <consortium name="EnsemblMetazoa"/>
        </authorList>
    </citation>
    <scope>IDENTIFICATION</scope>
</reference>
<name>A0A7M5XC16_9CNID</name>
<sequence>MSKKRIEYCKKCFNKKRDDLVICKHCGSKENAIKCTNCNDKLIKEISDLYCDYCMPVKDFKTLKLKFLTKEETLDQSLFRDIGSIKSYILENYKVRVGNQKILFQGTEQNNVTKIPDLYLKKVQIPALTDKELILNILITRRPFQVEVHLKISDYNQTFGTYVTVSDQNTIADLKRKLNTTVLYCPPFDFMHIESKDGVQLSDDKTLEYYGIYEAGSELYLKQRTLVRLYFRNSGDTIERVVIIEGDYVRKTIGDVMIDYQKEFPGASINFKKDDLSFTGDQMLYGLKDLKLFQVYDLSFTVRESRLKIKRNCSLM</sequence>
<feature type="domain" description="Ubiquitin-like" evidence="1">
    <location>
        <begin position="146"/>
        <end position="214"/>
    </location>
</feature>
<dbReference type="AlphaFoldDB" id="A0A7M5XC16"/>
<protein>
    <recommendedName>
        <fullName evidence="1">Ubiquitin-like domain-containing protein</fullName>
    </recommendedName>
</protein>
<proteinExistence type="predicted"/>
<dbReference type="InterPro" id="IPR000626">
    <property type="entry name" value="Ubiquitin-like_dom"/>
</dbReference>
<dbReference type="CDD" id="cd17039">
    <property type="entry name" value="Ubl_ubiquitin_like"/>
    <property type="match status" value="1"/>
</dbReference>
<evidence type="ECO:0000313" key="2">
    <source>
        <dbReference type="EnsemblMetazoa" id="CLYHEMP020961.1"/>
    </source>
</evidence>